<dbReference type="AlphaFoldDB" id="A0A418XLP9"/>
<dbReference type="Pfam" id="PF08982">
    <property type="entry name" value="AtaL"/>
    <property type="match status" value="1"/>
</dbReference>
<comment type="caution">
    <text evidence="1">The sequence shown here is derived from an EMBL/GenBank/DDBJ whole genome shotgun (WGS) entry which is preliminary data.</text>
</comment>
<evidence type="ECO:0000313" key="2">
    <source>
        <dbReference type="Proteomes" id="UP000284021"/>
    </source>
</evidence>
<dbReference type="RefSeq" id="WP_119953833.1">
    <property type="nucleotide sequence ID" value="NZ_QYUR01000002.1"/>
</dbReference>
<gene>
    <name evidence="1" type="ORF">D3879_09115</name>
</gene>
<dbReference type="SUPFAM" id="SSF55961">
    <property type="entry name" value="Bet v1-like"/>
    <property type="match status" value="1"/>
</dbReference>
<protein>
    <submittedName>
        <fullName evidence="1">DUF1857 family protein</fullName>
    </submittedName>
</protein>
<sequence length="155" mass="17672">MQFEHLVQVNDLSRTDIPALSRAQLWEGLLDRAYDPLRFIVGLERFEILVERAAGIRRRLYLPGVTVEDEVTFQLLQSIHFEVEANAKAAGGSLTISIEEPEPNALFVRFAYCTDDQRALGEELPYDVFIQQAYIAMDIETIQLIRAQFAAQGER</sequence>
<proteinExistence type="predicted"/>
<reference evidence="1 2" key="1">
    <citation type="submission" date="2018-09" db="EMBL/GenBank/DDBJ databases">
        <authorList>
            <person name="Zhu H."/>
        </authorList>
    </citation>
    <scope>NUCLEOTIDE SEQUENCE [LARGE SCALE GENOMIC DNA]</scope>
    <source>
        <strain evidence="1 2">K1S02-6</strain>
    </source>
</reference>
<dbReference type="Gene3D" id="3.30.530.20">
    <property type="match status" value="1"/>
</dbReference>
<dbReference type="EMBL" id="QYUR01000002">
    <property type="protein sequence ID" value="RJG13393.1"/>
    <property type="molecule type" value="Genomic_DNA"/>
</dbReference>
<dbReference type="InterPro" id="IPR015075">
    <property type="entry name" value="AtaL"/>
</dbReference>
<accession>A0A418XLP9</accession>
<keyword evidence="2" id="KW-1185">Reference proteome</keyword>
<dbReference type="InterPro" id="IPR023393">
    <property type="entry name" value="START-like_dom_sf"/>
</dbReference>
<dbReference type="OrthoDB" id="6367327at2"/>
<dbReference type="CDD" id="cd08863">
    <property type="entry name" value="SRPBCC_DUF1857"/>
    <property type="match status" value="1"/>
</dbReference>
<organism evidence="1 2">
    <name type="scientific">Pseudomonas cavernicola</name>
    <dbReference type="NCBI Taxonomy" id="2320866"/>
    <lineage>
        <taxon>Bacteria</taxon>
        <taxon>Pseudomonadati</taxon>
        <taxon>Pseudomonadota</taxon>
        <taxon>Gammaproteobacteria</taxon>
        <taxon>Pseudomonadales</taxon>
        <taxon>Pseudomonadaceae</taxon>
        <taxon>Pseudomonas</taxon>
    </lineage>
</organism>
<dbReference type="Proteomes" id="UP000284021">
    <property type="component" value="Unassembled WGS sequence"/>
</dbReference>
<name>A0A418XLP9_9PSED</name>
<evidence type="ECO:0000313" key="1">
    <source>
        <dbReference type="EMBL" id="RJG13393.1"/>
    </source>
</evidence>